<dbReference type="AlphaFoldDB" id="A0A0H5Q1Q0"/>
<accession>A0A0H5Q1Q0</accession>
<evidence type="ECO:0000313" key="1">
    <source>
        <dbReference type="EMBL" id="CRY95793.1"/>
    </source>
</evidence>
<reference evidence="1" key="2">
    <citation type="submission" date="2015-07" db="EMBL/GenBank/DDBJ databases">
        <title>Plasmids, circular viruses and viroids from rat gut.</title>
        <authorList>
            <person name="Jorgensen T.J."/>
            <person name="Hansen M.A."/>
            <person name="Xu Z."/>
            <person name="Tabak M.A."/>
            <person name="Sorensen S.J."/>
            <person name="Hansen L.H."/>
        </authorList>
    </citation>
    <scope>NUCLEOTIDE SEQUENCE</scope>
    <source>
        <strain evidence="1">RGFK0772</strain>
    </source>
</reference>
<protein>
    <submittedName>
        <fullName evidence="1">Uncharacterized protein</fullName>
    </submittedName>
</protein>
<sequence length="72" mass="7956">MRSTVNIRGDLEKYVRQESLRSGMTIPNVIVNLAVSGMEYKEALKSFSVLATALQNIESEGLNGKKIDIRGD</sequence>
<proteinExistence type="predicted"/>
<name>A0A0H5Q1Q0_9ZZZZ</name>
<dbReference type="EMBL" id="LN853381">
    <property type="protein sequence ID" value="CRY95793.1"/>
    <property type="molecule type" value="Genomic_DNA"/>
</dbReference>
<reference evidence="1" key="1">
    <citation type="submission" date="2015-06" db="EMBL/GenBank/DDBJ databases">
        <authorList>
            <person name="Joergensen T."/>
        </authorList>
    </citation>
    <scope>NUCLEOTIDE SEQUENCE</scope>
    <source>
        <strain evidence="1">RGFK0772</strain>
    </source>
</reference>
<organism evidence="1">
    <name type="scientific">uncultured prokaryote</name>
    <dbReference type="NCBI Taxonomy" id="198431"/>
    <lineage>
        <taxon>unclassified sequences</taxon>
        <taxon>environmental samples</taxon>
    </lineage>
</organism>